<evidence type="ECO:0000256" key="1">
    <source>
        <dbReference type="SAM" id="Phobius"/>
    </source>
</evidence>
<gene>
    <name evidence="2" type="ORF">DPMN_159734</name>
</gene>
<feature type="transmembrane region" description="Helical" evidence="1">
    <location>
        <begin position="26"/>
        <end position="44"/>
    </location>
</feature>
<dbReference type="EMBL" id="JAIWYP010000008">
    <property type="protein sequence ID" value="KAH3781827.1"/>
    <property type="molecule type" value="Genomic_DNA"/>
</dbReference>
<reference evidence="2" key="1">
    <citation type="journal article" date="2019" name="bioRxiv">
        <title>The Genome of the Zebra Mussel, Dreissena polymorpha: A Resource for Invasive Species Research.</title>
        <authorList>
            <person name="McCartney M.A."/>
            <person name="Auch B."/>
            <person name="Kono T."/>
            <person name="Mallez S."/>
            <person name="Zhang Y."/>
            <person name="Obille A."/>
            <person name="Becker A."/>
            <person name="Abrahante J.E."/>
            <person name="Garbe J."/>
            <person name="Badalamenti J.P."/>
            <person name="Herman A."/>
            <person name="Mangelson H."/>
            <person name="Liachko I."/>
            <person name="Sullivan S."/>
            <person name="Sone E.D."/>
            <person name="Koren S."/>
            <person name="Silverstein K.A.T."/>
            <person name="Beckman K.B."/>
            <person name="Gohl D.M."/>
        </authorList>
    </citation>
    <scope>NUCLEOTIDE SEQUENCE</scope>
    <source>
        <strain evidence="2">Duluth1</strain>
        <tissue evidence="2">Whole animal</tissue>
    </source>
</reference>
<protein>
    <submittedName>
        <fullName evidence="2">Uncharacterized protein</fullName>
    </submittedName>
</protein>
<keyword evidence="1" id="KW-0472">Membrane</keyword>
<comment type="caution">
    <text evidence="2">The sequence shown here is derived from an EMBL/GenBank/DDBJ whole genome shotgun (WGS) entry which is preliminary data.</text>
</comment>
<keyword evidence="1" id="KW-0812">Transmembrane</keyword>
<organism evidence="2 3">
    <name type="scientific">Dreissena polymorpha</name>
    <name type="common">Zebra mussel</name>
    <name type="synonym">Mytilus polymorpha</name>
    <dbReference type="NCBI Taxonomy" id="45954"/>
    <lineage>
        <taxon>Eukaryota</taxon>
        <taxon>Metazoa</taxon>
        <taxon>Spiralia</taxon>
        <taxon>Lophotrochozoa</taxon>
        <taxon>Mollusca</taxon>
        <taxon>Bivalvia</taxon>
        <taxon>Autobranchia</taxon>
        <taxon>Heteroconchia</taxon>
        <taxon>Euheterodonta</taxon>
        <taxon>Imparidentia</taxon>
        <taxon>Neoheterodontei</taxon>
        <taxon>Myida</taxon>
        <taxon>Dreissenoidea</taxon>
        <taxon>Dreissenidae</taxon>
        <taxon>Dreissena</taxon>
    </lineage>
</organism>
<dbReference type="AlphaFoldDB" id="A0A9D4EK82"/>
<evidence type="ECO:0000313" key="2">
    <source>
        <dbReference type="EMBL" id="KAH3781827.1"/>
    </source>
</evidence>
<reference evidence="2" key="2">
    <citation type="submission" date="2020-11" db="EMBL/GenBank/DDBJ databases">
        <authorList>
            <person name="McCartney M.A."/>
            <person name="Auch B."/>
            <person name="Kono T."/>
            <person name="Mallez S."/>
            <person name="Becker A."/>
            <person name="Gohl D.M."/>
            <person name="Silverstein K.A.T."/>
            <person name="Koren S."/>
            <person name="Bechman K.B."/>
            <person name="Herman A."/>
            <person name="Abrahante J.E."/>
            <person name="Garbe J."/>
        </authorList>
    </citation>
    <scope>NUCLEOTIDE SEQUENCE</scope>
    <source>
        <strain evidence="2">Duluth1</strain>
        <tissue evidence="2">Whole animal</tissue>
    </source>
</reference>
<keyword evidence="3" id="KW-1185">Reference proteome</keyword>
<proteinExistence type="predicted"/>
<accession>A0A9D4EK82</accession>
<dbReference type="Proteomes" id="UP000828390">
    <property type="component" value="Unassembled WGS sequence"/>
</dbReference>
<name>A0A9D4EK82_DREPO</name>
<keyword evidence="1" id="KW-1133">Transmembrane helix</keyword>
<sequence>MSLKKSTKSVGDKTPPWGTPWRSSNFLLFVWFRLTLAVLLYKYASSAWIHQLRSSKLSLVNHQSGLCRTPFEGQSRLSRLPSVLEMSLRPLVISK</sequence>
<evidence type="ECO:0000313" key="3">
    <source>
        <dbReference type="Proteomes" id="UP000828390"/>
    </source>
</evidence>